<evidence type="ECO:0000313" key="2">
    <source>
        <dbReference type="EMBL" id="KZT25298.1"/>
    </source>
</evidence>
<evidence type="ECO:0000256" key="1">
    <source>
        <dbReference type="SAM" id="SignalP"/>
    </source>
</evidence>
<name>A0A165SKG2_9AGAM</name>
<gene>
    <name evidence="2" type="ORF">NEOLEDRAFT_1133654</name>
</gene>
<organism evidence="2 3">
    <name type="scientific">Neolentinus lepideus HHB14362 ss-1</name>
    <dbReference type="NCBI Taxonomy" id="1314782"/>
    <lineage>
        <taxon>Eukaryota</taxon>
        <taxon>Fungi</taxon>
        <taxon>Dikarya</taxon>
        <taxon>Basidiomycota</taxon>
        <taxon>Agaricomycotina</taxon>
        <taxon>Agaricomycetes</taxon>
        <taxon>Gloeophyllales</taxon>
        <taxon>Gloeophyllaceae</taxon>
        <taxon>Neolentinus</taxon>
    </lineage>
</organism>
<dbReference type="InParanoid" id="A0A165SKG2"/>
<evidence type="ECO:0008006" key="4">
    <source>
        <dbReference type="Google" id="ProtNLM"/>
    </source>
</evidence>
<proteinExistence type="predicted"/>
<reference evidence="2 3" key="1">
    <citation type="journal article" date="2016" name="Mol. Biol. Evol.">
        <title>Comparative Genomics of Early-Diverging Mushroom-Forming Fungi Provides Insights into the Origins of Lignocellulose Decay Capabilities.</title>
        <authorList>
            <person name="Nagy L.G."/>
            <person name="Riley R."/>
            <person name="Tritt A."/>
            <person name="Adam C."/>
            <person name="Daum C."/>
            <person name="Floudas D."/>
            <person name="Sun H."/>
            <person name="Yadav J.S."/>
            <person name="Pangilinan J."/>
            <person name="Larsson K.H."/>
            <person name="Matsuura K."/>
            <person name="Barry K."/>
            <person name="Labutti K."/>
            <person name="Kuo R."/>
            <person name="Ohm R.A."/>
            <person name="Bhattacharya S.S."/>
            <person name="Shirouzu T."/>
            <person name="Yoshinaga Y."/>
            <person name="Martin F.M."/>
            <person name="Grigoriev I.V."/>
            <person name="Hibbett D.S."/>
        </authorList>
    </citation>
    <scope>NUCLEOTIDE SEQUENCE [LARGE SCALE GENOMIC DNA]</scope>
    <source>
        <strain evidence="2 3">HHB14362 ss-1</strain>
    </source>
</reference>
<dbReference type="Proteomes" id="UP000076761">
    <property type="component" value="Unassembled WGS sequence"/>
</dbReference>
<accession>A0A165SKG2</accession>
<feature type="chain" id="PRO_5007866488" description="Secreted protein" evidence="1">
    <location>
        <begin position="17"/>
        <end position="84"/>
    </location>
</feature>
<keyword evidence="3" id="KW-1185">Reference proteome</keyword>
<keyword evidence="1" id="KW-0732">Signal</keyword>
<evidence type="ECO:0000313" key="3">
    <source>
        <dbReference type="Proteomes" id="UP000076761"/>
    </source>
</evidence>
<dbReference type="AlphaFoldDB" id="A0A165SKG2"/>
<protein>
    <recommendedName>
        <fullName evidence="4">Secreted protein</fullName>
    </recommendedName>
</protein>
<feature type="signal peptide" evidence="1">
    <location>
        <begin position="1"/>
        <end position="16"/>
    </location>
</feature>
<dbReference type="EMBL" id="KV425572">
    <property type="protein sequence ID" value="KZT25298.1"/>
    <property type="molecule type" value="Genomic_DNA"/>
</dbReference>
<sequence>MQRLSCLLVCLSFAVGRDPWTSSASSMKIVRNSARHKPLFGIDDPSGHEVLDVFEWFFWNNQRHEPGILTRQLIDLLRVAWSWY</sequence>